<keyword evidence="5" id="KW-0732">Signal</keyword>
<dbReference type="PANTHER" id="PTHR30203">
    <property type="entry name" value="OUTER MEMBRANE CATION EFFLUX PROTEIN"/>
    <property type="match status" value="1"/>
</dbReference>
<comment type="subcellular location">
    <subcellularLocation>
        <location evidence="9">Cell membrane</location>
        <topology evidence="9">Lipid-anchor</topology>
    </subcellularLocation>
    <subcellularLocation>
        <location evidence="1">Membrane</location>
    </subcellularLocation>
</comment>
<dbReference type="RefSeq" id="WP_015832603.1">
    <property type="nucleotide sequence ID" value="NC_012968.1"/>
</dbReference>
<keyword evidence="4 9" id="KW-0812">Transmembrane</keyword>
<dbReference type="Gene3D" id="1.20.1600.10">
    <property type="entry name" value="Outer membrane efflux proteins (OEP)"/>
    <property type="match status" value="1"/>
</dbReference>
<protein>
    <submittedName>
        <fullName evidence="10">RND efflux system, outer membrane lipoprotein, NodT family</fullName>
    </submittedName>
</protein>
<keyword evidence="3 9" id="KW-1134">Transmembrane beta strand</keyword>
<evidence type="ECO:0000256" key="4">
    <source>
        <dbReference type="ARBA" id="ARBA00022692"/>
    </source>
</evidence>
<accession>C6WXB9</accession>
<keyword evidence="7 9" id="KW-0564">Palmitate</keyword>
<dbReference type="Gene3D" id="2.20.200.10">
    <property type="entry name" value="Outer membrane efflux proteins (OEP)"/>
    <property type="match status" value="1"/>
</dbReference>
<evidence type="ECO:0000256" key="5">
    <source>
        <dbReference type="ARBA" id="ARBA00022729"/>
    </source>
</evidence>
<evidence type="ECO:0000256" key="2">
    <source>
        <dbReference type="ARBA" id="ARBA00007613"/>
    </source>
</evidence>
<gene>
    <name evidence="10" type="ordered locus">Mmol_1664</name>
</gene>
<evidence type="ECO:0000313" key="10">
    <source>
        <dbReference type="EMBL" id="ACT48568.1"/>
    </source>
</evidence>
<name>C6WXB9_METML</name>
<proteinExistence type="inferred from homology"/>
<dbReference type="KEGG" id="mmb:Mmol_1664"/>
<dbReference type="EMBL" id="CP001672">
    <property type="protein sequence ID" value="ACT48568.1"/>
    <property type="molecule type" value="Genomic_DNA"/>
</dbReference>
<keyword evidence="6 9" id="KW-0472">Membrane</keyword>
<dbReference type="GO" id="GO:0015562">
    <property type="term" value="F:efflux transmembrane transporter activity"/>
    <property type="evidence" value="ECO:0007669"/>
    <property type="project" value="InterPro"/>
</dbReference>
<dbReference type="Pfam" id="PF02321">
    <property type="entry name" value="OEP"/>
    <property type="match status" value="2"/>
</dbReference>
<keyword evidence="8 9" id="KW-0449">Lipoprotein</keyword>
<dbReference type="SUPFAM" id="SSF56954">
    <property type="entry name" value="Outer membrane efflux proteins (OEP)"/>
    <property type="match status" value="1"/>
</dbReference>
<evidence type="ECO:0000256" key="7">
    <source>
        <dbReference type="ARBA" id="ARBA00023139"/>
    </source>
</evidence>
<evidence type="ECO:0000256" key="8">
    <source>
        <dbReference type="ARBA" id="ARBA00023288"/>
    </source>
</evidence>
<dbReference type="InterPro" id="IPR010131">
    <property type="entry name" value="MdtP/NodT-like"/>
</dbReference>
<evidence type="ECO:0000256" key="3">
    <source>
        <dbReference type="ARBA" id="ARBA00022452"/>
    </source>
</evidence>
<reference evidence="10 11" key="2">
    <citation type="journal article" date="2011" name="J. Bacteriol.">
        <title>Genomes of three methylotrophs from a single niche uncover genetic and metabolic divergence of Methylophilaceae.</title>
        <authorList>
            <person name="Lapidus A."/>
            <person name="Clum A."/>
            <person name="Labutti K."/>
            <person name="Kaluzhnaya M.G."/>
            <person name="Lim S."/>
            <person name="Beck D.A."/>
            <person name="Glavina Del Rio T."/>
            <person name="Nolan M."/>
            <person name="Mavromatis K."/>
            <person name="Huntemann M."/>
            <person name="Lucas S."/>
            <person name="Lidstrom M.E."/>
            <person name="Ivanova N."/>
            <person name="Chistoserdova L."/>
        </authorList>
    </citation>
    <scope>NUCLEOTIDE SEQUENCE [LARGE SCALE GENOMIC DNA]</scope>
    <source>
        <strain evidence="11">JLW8 / ATCC BAA-1282 / DSM 17540</strain>
    </source>
</reference>
<dbReference type="eggNOG" id="COG1538">
    <property type="taxonomic scope" value="Bacteria"/>
</dbReference>
<evidence type="ECO:0000256" key="9">
    <source>
        <dbReference type="RuleBase" id="RU362097"/>
    </source>
</evidence>
<keyword evidence="11" id="KW-1185">Reference proteome</keyword>
<dbReference type="PANTHER" id="PTHR30203:SF20">
    <property type="entry name" value="MULTIDRUG RESISTANCE OUTER MEMBRANE PROTEIN MDTP-RELATED"/>
    <property type="match status" value="1"/>
</dbReference>
<evidence type="ECO:0000256" key="6">
    <source>
        <dbReference type="ARBA" id="ARBA00023136"/>
    </source>
</evidence>
<dbReference type="NCBIfam" id="TIGR01845">
    <property type="entry name" value="outer_NodT"/>
    <property type="match status" value="1"/>
</dbReference>
<evidence type="ECO:0000256" key="1">
    <source>
        <dbReference type="ARBA" id="ARBA00004370"/>
    </source>
</evidence>
<organism evidence="10 11">
    <name type="scientific">Methylotenera mobilis (strain JLW8 / ATCC BAA-1282 / DSM 17540)</name>
    <dbReference type="NCBI Taxonomy" id="583345"/>
    <lineage>
        <taxon>Bacteria</taxon>
        <taxon>Pseudomonadati</taxon>
        <taxon>Pseudomonadota</taxon>
        <taxon>Betaproteobacteria</taxon>
        <taxon>Nitrosomonadales</taxon>
        <taxon>Methylophilaceae</taxon>
        <taxon>Methylotenera</taxon>
    </lineage>
</organism>
<evidence type="ECO:0000313" key="11">
    <source>
        <dbReference type="Proteomes" id="UP000002742"/>
    </source>
</evidence>
<dbReference type="AlphaFoldDB" id="C6WXB9"/>
<sequence length="515" mass="55762">MKSTFKQSNEQSRQVVPELKSAVIKPAIAKLSVCISLLLLVGCVSMSGITPQSELLKPGKLDAGKTITQAATIAWPKQDWWKIYHDPQLDSLIAKAVEGSPTLNAAKARVALTQAVADSARAETLPNISGNVSVIRERFTELQFIPPPWGGHSDWNNKATIALAHDLDLWGRQESIWQGSLDESKAAAAEMQQVRLGLESAIIRSYVQLAMEFALRDIAEEHQSQLKERTAIARRALAAGIGTQMEVVETETELPTAHAHIESINTRIDLLRHQLAALSGQGPGAGEAIQRPSMSLNHLVGLPDQLPANLIGRRPDVLAYRWHVEAASHNIEGAKAAFYPNINLLAFVGFQALGFNQLLSSAAGIAGVGPAISLPIFDGGRRRGNLSAKTASYDIAVESYNEAVIRALQDVSDQLVILQSNIKQRNDAALAMTSAHKAHMLAEKSYHAGLTNYQHVLETHAVMLRQQEIATQLEAVWLDGYANLMRALGGGTIEYRLDEYGAGQGLSTGAAAERQ</sequence>
<dbReference type="Proteomes" id="UP000002742">
    <property type="component" value="Chromosome"/>
</dbReference>
<dbReference type="InterPro" id="IPR003423">
    <property type="entry name" value="OMP_efflux"/>
</dbReference>
<dbReference type="HOGENOM" id="CLU_012817_13_2_4"/>
<dbReference type="STRING" id="583345.Mmol_1664"/>
<dbReference type="GO" id="GO:0005886">
    <property type="term" value="C:plasma membrane"/>
    <property type="evidence" value="ECO:0007669"/>
    <property type="project" value="UniProtKB-SubCell"/>
</dbReference>
<reference evidence="11" key="1">
    <citation type="submission" date="2009-07" db="EMBL/GenBank/DDBJ databases">
        <title>Complete sequence of Methylotenera mobilis JLW8.</title>
        <authorList>
            <consortium name="US DOE Joint Genome Institute"/>
            <person name="Lucas S."/>
            <person name="Copeland A."/>
            <person name="Lapidus A."/>
            <person name="Glavina del Rio T."/>
            <person name="Tice H."/>
            <person name="Bruce D."/>
            <person name="Goodwin L."/>
            <person name="Pitluck S."/>
            <person name="LaButti K.M."/>
            <person name="Clum A."/>
            <person name="Larimer F."/>
            <person name="Land M."/>
            <person name="Hauser L."/>
            <person name="Kyrpides N."/>
            <person name="Mikhailova N."/>
            <person name="Kayluzhnaya M."/>
            <person name="Chistoserdova L."/>
        </authorList>
    </citation>
    <scope>NUCLEOTIDE SEQUENCE [LARGE SCALE GENOMIC DNA]</scope>
    <source>
        <strain evidence="11">JLW8 / ATCC BAA-1282 / DSM 17540</strain>
    </source>
</reference>
<comment type="similarity">
    <text evidence="2 9">Belongs to the outer membrane factor (OMF) (TC 1.B.17) family.</text>
</comment>